<dbReference type="RefSeq" id="WP_119761765.1">
    <property type="nucleotide sequence ID" value="NZ_QYUJ01000014.1"/>
</dbReference>
<evidence type="ECO:0000313" key="2">
    <source>
        <dbReference type="EMBL" id="RJF71044.1"/>
    </source>
</evidence>
<dbReference type="OrthoDB" id="72700at2"/>
<protein>
    <submittedName>
        <fullName evidence="2">Uncharacterized protein</fullName>
    </submittedName>
</protein>
<name>A0A418V4M2_9DEIO</name>
<organism evidence="2 3">
    <name type="scientific">Deinococcus cavernae</name>
    <dbReference type="NCBI Taxonomy" id="2320857"/>
    <lineage>
        <taxon>Bacteria</taxon>
        <taxon>Thermotogati</taxon>
        <taxon>Deinococcota</taxon>
        <taxon>Deinococci</taxon>
        <taxon>Deinococcales</taxon>
        <taxon>Deinococcaceae</taxon>
        <taxon>Deinococcus</taxon>
    </lineage>
</organism>
<dbReference type="EMBL" id="QYUJ01000014">
    <property type="protein sequence ID" value="RJF71044.1"/>
    <property type="molecule type" value="Genomic_DNA"/>
</dbReference>
<feature type="compositionally biased region" description="Polar residues" evidence="1">
    <location>
        <begin position="102"/>
        <end position="111"/>
    </location>
</feature>
<evidence type="ECO:0000256" key="1">
    <source>
        <dbReference type="SAM" id="MobiDB-lite"/>
    </source>
</evidence>
<keyword evidence="3" id="KW-1185">Reference proteome</keyword>
<feature type="region of interest" description="Disordered" evidence="1">
    <location>
        <begin position="99"/>
        <end position="157"/>
    </location>
</feature>
<comment type="caution">
    <text evidence="2">The sequence shown here is derived from an EMBL/GenBank/DDBJ whole genome shotgun (WGS) entry which is preliminary data.</text>
</comment>
<reference evidence="2 3" key="1">
    <citation type="submission" date="2018-09" db="EMBL/GenBank/DDBJ databases">
        <authorList>
            <person name="Zhu H."/>
        </authorList>
    </citation>
    <scope>NUCLEOTIDE SEQUENCE [LARGE SCALE GENOMIC DNA]</scope>
    <source>
        <strain evidence="2 3">K2S05-167</strain>
    </source>
</reference>
<evidence type="ECO:0000313" key="3">
    <source>
        <dbReference type="Proteomes" id="UP000286287"/>
    </source>
</evidence>
<proteinExistence type="predicted"/>
<accession>A0A418V4M2</accession>
<gene>
    <name evidence="2" type="ORF">D3875_05050</name>
</gene>
<dbReference type="AlphaFoldDB" id="A0A418V4M2"/>
<sequence length="157" mass="16311">MTDKGLPVLQEFLKAGGTVQLLNAAGAAVGTVNPDGTVTLNAGATLADLKSVKVTAADKTTRTYAFTRDPGKPGAVKIEFPLTSGKVVSLPLAAVVNRQAEAHNQNSQAQPKDSKAETPDTDDEADGDDKGGKPTENPGNKPDKPTTPPQRPQKVTR</sequence>
<dbReference type="Proteomes" id="UP000286287">
    <property type="component" value="Unassembled WGS sequence"/>
</dbReference>